<dbReference type="STRING" id="1313296.SAMN05661091_4003"/>
<reference evidence="1 2" key="1">
    <citation type="submission" date="2017-04" db="EMBL/GenBank/DDBJ databases">
        <authorList>
            <person name="Afonso C.L."/>
            <person name="Miller P.J."/>
            <person name="Scott M.A."/>
            <person name="Spackman E."/>
            <person name="Goraichik I."/>
            <person name="Dimitrov K.M."/>
            <person name="Suarez D.L."/>
            <person name="Swayne D.E."/>
        </authorList>
    </citation>
    <scope>NUCLEOTIDE SEQUENCE [LARGE SCALE GENOMIC DNA]</scope>
    <source>
        <strain evidence="1 2">N3/975</strain>
    </source>
</reference>
<proteinExistence type="predicted"/>
<protein>
    <submittedName>
        <fullName evidence="1">Uncharacterized protein</fullName>
    </submittedName>
</protein>
<name>A0A1X7HLC0_9BACL</name>
<evidence type="ECO:0000313" key="2">
    <source>
        <dbReference type="Proteomes" id="UP000192940"/>
    </source>
</evidence>
<dbReference type="Proteomes" id="UP000192940">
    <property type="component" value="Chromosome I"/>
</dbReference>
<organism evidence="1 2">
    <name type="scientific">Paenibacillus uliginis N3/975</name>
    <dbReference type="NCBI Taxonomy" id="1313296"/>
    <lineage>
        <taxon>Bacteria</taxon>
        <taxon>Bacillati</taxon>
        <taxon>Bacillota</taxon>
        <taxon>Bacilli</taxon>
        <taxon>Bacillales</taxon>
        <taxon>Paenibacillaceae</taxon>
        <taxon>Paenibacillus</taxon>
    </lineage>
</organism>
<gene>
    <name evidence="1" type="ORF">SAMN05661091_4003</name>
</gene>
<dbReference type="RefSeq" id="WP_208914791.1">
    <property type="nucleotide sequence ID" value="NZ_LT840184.1"/>
</dbReference>
<dbReference type="Pfam" id="PF26325">
    <property type="entry name" value="YhjD"/>
    <property type="match status" value="1"/>
</dbReference>
<evidence type="ECO:0000313" key="1">
    <source>
        <dbReference type="EMBL" id="SMF87908.1"/>
    </source>
</evidence>
<dbReference type="EMBL" id="LT840184">
    <property type="protein sequence ID" value="SMF87908.1"/>
    <property type="molecule type" value="Genomic_DNA"/>
</dbReference>
<sequence length="120" mass="14191">MSTSPLQTGEELQIVKECTILPILLDVLEKDIRSMETSGLTDLYIGRLREIQRSSMTRLSRLKNDCRARSITIMETHRKEYSLLLRYRCRGYQHHMELQWDFVRADIEQRLAKALHISLE</sequence>
<dbReference type="AlphaFoldDB" id="A0A1X7HLC0"/>
<accession>A0A1X7HLC0</accession>
<keyword evidence="2" id="KW-1185">Reference proteome</keyword>
<dbReference type="InterPro" id="IPR058600">
    <property type="entry name" value="YhjD-like"/>
</dbReference>